<dbReference type="InterPro" id="IPR027417">
    <property type="entry name" value="P-loop_NTPase"/>
</dbReference>
<evidence type="ECO:0000313" key="5">
    <source>
        <dbReference type="Proteomes" id="UP000031512"/>
    </source>
</evidence>
<dbReference type="PANTHER" id="PTHR11638:SF18">
    <property type="entry name" value="HEAT SHOCK PROTEIN 104"/>
    <property type="match status" value="1"/>
</dbReference>
<keyword evidence="1" id="KW-0547">Nucleotide-binding</keyword>
<dbReference type="InterPro" id="IPR003959">
    <property type="entry name" value="ATPase_AAA_core"/>
</dbReference>
<dbReference type="GO" id="GO:0016887">
    <property type="term" value="F:ATP hydrolysis activity"/>
    <property type="evidence" value="ECO:0007669"/>
    <property type="project" value="InterPro"/>
</dbReference>
<dbReference type="AlphaFoldDB" id="L1L9W2"/>
<dbReference type="STRING" id="1537102.L1L9W2"/>
<dbReference type="RefSeq" id="XP_025033558.1">
    <property type="nucleotide sequence ID" value="NW_004675960.1"/>
</dbReference>
<organism evidence="4 5">
    <name type="scientific">Theileria equi strain WA</name>
    <dbReference type="NCBI Taxonomy" id="1537102"/>
    <lineage>
        <taxon>Eukaryota</taxon>
        <taxon>Sar</taxon>
        <taxon>Alveolata</taxon>
        <taxon>Apicomplexa</taxon>
        <taxon>Aconoidasida</taxon>
        <taxon>Piroplasmida</taxon>
        <taxon>Theileriidae</taxon>
        <taxon>Theileria</taxon>
    </lineage>
</organism>
<dbReference type="OrthoDB" id="367251at2759"/>
<dbReference type="InterPro" id="IPR050130">
    <property type="entry name" value="ClpA_ClpB"/>
</dbReference>
<dbReference type="Gene3D" id="3.40.50.300">
    <property type="entry name" value="P-loop containing nucleotide triphosphate hydrolases"/>
    <property type="match status" value="1"/>
</dbReference>
<evidence type="ECO:0000313" key="4">
    <source>
        <dbReference type="EMBL" id="EKX71965.1"/>
    </source>
</evidence>
<reference evidence="4 5" key="1">
    <citation type="journal article" date="2012" name="BMC Genomics">
        <title>Comparative genomic analysis and phylogenetic position of Theileria equi.</title>
        <authorList>
            <person name="Kappmeyer L.S."/>
            <person name="Thiagarajan M."/>
            <person name="Herndon D.R."/>
            <person name="Ramsay J.D."/>
            <person name="Caler E."/>
            <person name="Djikeng A."/>
            <person name="Gillespie J.J."/>
            <person name="Lau A.O."/>
            <person name="Roalson E.H."/>
            <person name="Silva J.C."/>
            <person name="Silva M.G."/>
            <person name="Suarez C.E."/>
            <person name="Ueti M.W."/>
            <person name="Nene V.M."/>
            <person name="Mealey R.H."/>
            <person name="Knowles D.P."/>
            <person name="Brayton K.A."/>
        </authorList>
    </citation>
    <scope>NUCLEOTIDE SEQUENCE [LARGE SCALE GENOMIC DNA]</scope>
    <source>
        <strain evidence="4 5">WA</strain>
    </source>
</reference>
<gene>
    <name evidence="4" type="ORF">BEWA_051150</name>
</gene>
<dbReference type="PRINTS" id="PR00300">
    <property type="entry name" value="CLPPROTEASEA"/>
</dbReference>
<evidence type="ECO:0000256" key="2">
    <source>
        <dbReference type="ARBA" id="ARBA00022840"/>
    </source>
</evidence>
<dbReference type="Proteomes" id="UP000031512">
    <property type="component" value="Unassembled WGS sequence"/>
</dbReference>
<proteinExistence type="predicted"/>
<name>L1L9W2_THEEQ</name>
<dbReference type="GO" id="GO:0034605">
    <property type="term" value="P:cellular response to heat"/>
    <property type="evidence" value="ECO:0007669"/>
    <property type="project" value="TreeGrafter"/>
</dbReference>
<sequence length="142" mass="16080">MSEFMESHSVSKLLGAPPGYVGYGRDSVLSSKLSGEKYYVVLFDEIEKADKNISDLMLQILDYGRLTLANGSFVDFGLSDCSRVFDKFIYDFCMSSRKDFVLNSYNKLYGSRPLKRNSEVFFDFISGVEDIFKSGGVVDFFI</sequence>
<dbReference type="eggNOG" id="KOG1051">
    <property type="taxonomic scope" value="Eukaryota"/>
</dbReference>
<comment type="caution">
    <text evidence="4">The sequence shown here is derived from an EMBL/GenBank/DDBJ whole genome shotgun (WGS) entry which is preliminary data.</text>
</comment>
<dbReference type="Pfam" id="PF07724">
    <property type="entry name" value="AAA_2"/>
    <property type="match status" value="1"/>
</dbReference>
<evidence type="ECO:0000259" key="3">
    <source>
        <dbReference type="Pfam" id="PF07724"/>
    </source>
</evidence>
<feature type="domain" description="ATPase AAA-type core" evidence="3">
    <location>
        <begin position="1"/>
        <end position="76"/>
    </location>
</feature>
<dbReference type="GO" id="GO:0005737">
    <property type="term" value="C:cytoplasm"/>
    <property type="evidence" value="ECO:0007669"/>
    <property type="project" value="TreeGrafter"/>
</dbReference>
<keyword evidence="5" id="KW-1185">Reference proteome</keyword>
<dbReference type="EMBL" id="ACOU01000009">
    <property type="protein sequence ID" value="EKX71965.1"/>
    <property type="molecule type" value="Genomic_DNA"/>
</dbReference>
<dbReference type="VEuPathDB" id="PiroplasmaDB:BEWA_051150"/>
<dbReference type="SUPFAM" id="SSF52540">
    <property type="entry name" value="P-loop containing nucleoside triphosphate hydrolases"/>
    <property type="match status" value="1"/>
</dbReference>
<keyword evidence="2" id="KW-0067">ATP-binding</keyword>
<dbReference type="InterPro" id="IPR001270">
    <property type="entry name" value="ClpA/B"/>
</dbReference>
<evidence type="ECO:0000256" key="1">
    <source>
        <dbReference type="ARBA" id="ARBA00022741"/>
    </source>
</evidence>
<protein>
    <recommendedName>
        <fullName evidence="3">ATPase AAA-type core domain-containing protein</fullName>
    </recommendedName>
</protein>
<accession>L1L9W2</accession>
<dbReference type="GeneID" id="15842104"/>
<dbReference type="PANTHER" id="PTHR11638">
    <property type="entry name" value="ATP-DEPENDENT CLP PROTEASE"/>
    <property type="match status" value="1"/>
</dbReference>
<dbReference type="GO" id="GO:0005524">
    <property type="term" value="F:ATP binding"/>
    <property type="evidence" value="ECO:0007669"/>
    <property type="project" value="UniProtKB-KW"/>
</dbReference>